<feature type="non-terminal residue" evidence="2">
    <location>
        <position position="1"/>
    </location>
</feature>
<feature type="non-terminal residue" evidence="2">
    <location>
        <position position="117"/>
    </location>
</feature>
<comment type="caution">
    <text evidence="2">The sequence shown here is derived from an EMBL/GenBank/DDBJ whole genome shotgun (WGS) entry which is preliminary data.</text>
</comment>
<evidence type="ECO:0000256" key="1">
    <source>
        <dbReference type="SAM" id="MobiDB-lite"/>
    </source>
</evidence>
<reference evidence="2" key="1">
    <citation type="submission" date="2023-10" db="EMBL/GenBank/DDBJ databases">
        <authorList>
            <person name="Chen Y."/>
            <person name="Shah S."/>
            <person name="Dougan E. K."/>
            <person name="Thang M."/>
            <person name="Chan C."/>
        </authorList>
    </citation>
    <scope>NUCLEOTIDE SEQUENCE [LARGE SCALE GENOMIC DNA]</scope>
</reference>
<dbReference type="EMBL" id="CAUYUJ010004182">
    <property type="protein sequence ID" value="CAK0808485.1"/>
    <property type="molecule type" value="Genomic_DNA"/>
</dbReference>
<sequence>MQWAADPWLLGAGRQPAAAWPGQATPLPAGPQQWPVAAGRLPAQWPLPHQEAPLPGLPLRVASQPPPPRAPPARWHWAVPQQQPAGHSPQPPPPARRGSAWCRGSGAAANGDQMEEM</sequence>
<organism evidence="2 3">
    <name type="scientific">Prorocentrum cordatum</name>
    <dbReference type="NCBI Taxonomy" id="2364126"/>
    <lineage>
        <taxon>Eukaryota</taxon>
        <taxon>Sar</taxon>
        <taxon>Alveolata</taxon>
        <taxon>Dinophyceae</taxon>
        <taxon>Prorocentrales</taxon>
        <taxon>Prorocentraceae</taxon>
        <taxon>Prorocentrum</taxon>
    </lineage>
</organism>
<feature type="region of interest" description="Disordered" evidence="1">
    <location>
        <begin position="14"/>
        <end position="117"/>
    </location>
</feature>
<name>A0ABN9QQI0_9DINO</name>
<dbReference type="Proteomes" id="UP001189429">
    <property type="component" value="Unassembled WGS sequence"/>
</dbReference>
<keyword evidence="3" id="KW-1185">Reference proteome</keyword>
<accession>A0ABN9QQI0</accession>
<protein>
    <submittedName>
        <fullName evidence="2">Uncharacterized protein</fullName>
    </submittedName>
</protein>
<proteinExistence type="predicted"/>
<gene>
    <name evidence="2" type="ORF">PCOR1329_LOCUS14070</name>
</gene>
<evidence type="ECO:0000313" key="3">
    <source>
        <dbReference type="Proteomes" id="UP001189429"/>
    </source>
</evidence>
<evidence type="ECO:0000313" key="2">
    <source>
        <dbReference type="EMBL" id="CAK0808485.1"/>
    </source>
</evidence>